<proteinExistence type="inferred from homology"/>
<protein>
    <recommendedName>
        <fullName evidence="6">Ribosomal protein L11 methyltransferase</fullName>
        <shortName evidence="6">L11 Mtase</shortName>
        <ecNumber evidence="6">2.1.1.-</ecNumber>
    </recommendedName>
</protein>
<dbReference type="SUPFAM" id="SSF53335">
    <property type="entry name" value="S-adenosyl-L-methionine-dependent methyltransferases"/>
    <property type="match status" value="1"/>
</dbReference>
<dbReference type="Gene3D" id="3.40.50.150">
    <property type="entry name" value="Vaccinia Virus protein VP39"/>
    <property type="match status" value="1"/>
</dbReference>
<dbReference type="GO" id="GO:0032259">
    <property type="term" value="P:methylation"/>
    <property type="evidence" value="ECO:0007669"/>
    <property type="project" value="UniProtKB-KW"/>
</dbReference>
<feature type="binding site" evidence="6">
    <location>
        <position position="208"/>
    </location>
    <ligand>
        <name>S-adenosyl-L-methionine</name>
        <dbReference type="ChEBI" id="CHEBI:59789"/>
    </ligand>
</feature>
<evidence type="ECO:0000313" key="7">
    <source>
        <dbReference type="EMBL" id="CUQ91823.1"/>
    </source>
</evidence>
<reference evidence="7 8" key="1">
    <citation type="submission" date="2015-09" db="EMBL/GenBank/DDBJ databases">
        <authorList>
            <consortium name="Pathogen Informatics"/>
        </authorList>
    </citation>
    <scope>NUCLEOTIDE SEQUENCE [LARGE SCALE GENOMIC DNA]</scope>
    <source>
        <strain evidence="7 8">2789STDY5834928</strain>
    </source>
</reference>
<dbReference type="Pfam" id="PF06325">
    <property type="entry name" value="PrmA"/>
    <property type="match status" value="1"/>
</dbReference>
<evidence type="ECO:0000256" key="6">
    <source>
        <dbReference type="HAMAP-Rule" id="MF_00735"/>
    </source>
</evidence>
<evidence type="ECO:0000256" key="1">
    <source>
        <dbReference type="ARBA" id="ARBA00009741"/>
    </source>
</evidence>
<evidence type="ECO:0000256" key="2">
    <source>
        <dbReference type="ARBA" id="ARBA00022490"/>
    </source>
</evidence>
<organism evidence="7 8">
    <name type="scientific">[Eubacterium] siraeum</name>
    <dbReference type="NCBI Taxonomy" id="39492"/>
    <lineage>
        <taxon>Bacteria</taxon>
        <taxon>Bacillati</taxon>
        <taxon>Bacillota</taxon>
        <taxon>Clostridia</taxon>
        <taxon>Eubacteriales</taxon>
        <taxon>Oscillospiraceae</taxon>
        <taxon>Oscillospiraceae incertae sedis</taxon>
    </lineage>
</organism>
<keyword evidence="7" id="KW-0689">Ribosomal protein</keyword>
<dbReference type="HAMAP" id="MF_00735">
    <property type="entry name" value="Methyltr_PrmA"/>
    <property type="match status" value="1"/>
</dbReference>
<accession>A0A174ZWU2</accession>
<dbReference type="GO" id="GO:0016279">
    <property type="term" value="F:protein-lysine N-methyltransferase activity"/>
    <property type="evidence" value="ECO:0007669"/>
    <property type="project" value="RHEA"/>
</dbReference>
<name>A0A174ZWU2_9FIRM</name>
<feature type="binding site" evidence="6">
    <location>
        <position position="165"/>
    </location>
    <ligand>
        <name>S-adenosyl-L-methionine</name>
        <dbReference type="ChEBI" id="CHEBI:59789"/>
    </ligand>
</feature>
<evidence type="ECO:0000256" key="5">
    <source>
        <dbReference type="ARBA" id="ARBA00022691"/>
    </source>
</evidence>
<feature type="binding site" evidence="6">
    <location>
        <position position="258"/>
    </location>
    <ligand>
        <name>S-adenosyl-L-methionine</name>
        <dbReference type="ChEBI" id="CHEBI:59789"/>
    </ligand>
</feature>
<dbReference type="OrthoDB" id="9785995at2"/>
<dbReference type="NCBIfam" id="TIGR00406">
    <property type="entry name" value="prmA"/>
    <property type="match status" value="1"/>
</dbReference>
<keyword evidence="2 6" id="KW-0963">Cytoplasm</keyword>
<keyword evidence="3 6" id="KW-0489">Methyltransferase</keyword>
<dbReference type="PANTHER" id="PTHR43648:SF1">
    <property type="entry name" value="ELECTRON TRANSFER FLAVOPROTEIN BETA SUBUNIT LYSINE METHYLTRANSFERASE"/>
    <property type="match status" value="1"/>
</dbReference>
<dbReference type="PANTHER" id="PTHR43648">
    <property type="entry name" value="ELECTRON TRANSFER FLAVOPROTEIN BETA SUBUNIT LYSINE METHYLTRANSFERASE"/>
    <property type="match status" value="1"/>
</dbReference>
<sequence>MQFRQVDVYTKSEAIQVLVMRLSELGLNGFIIHDPADFEEFLENKEYNWDYVDDSLMGLKTVEPHITCYVQDNEQGTEMLSALGGTLDELKENDTDDFYGSLDVTIDCVREEDWANNWKQYYKPFTVGEKLIVKPSWEEVENTDGRKILEIDPASSFGTGQHHTTRLVMELLEKQIHEGDRMLDLGTGSGILSIAGLLLGAKQAVMVDIFENSVRTAKENTEKNGFGSDMVSAYIGNISDDEPLREKIGTGFDIITANIVADVIVSMSPYFSGFLKKNGKLIVSGIITERLDEVLSALKENNIKVESISEKEGWNAILCTCNP</sequence>
<dbReference type="EMBL" id="CZBY01000026">
    <property type="protein sequence ID" value="CUQ91823.1"/>
    <property type="molecule type" value="Genomic_DNA"/>
</dbReference>
<comment type="subcellular location">
    <subcellularLocation>
        <location evidence="6">Cytoplasm</location>
    </subcellularLocation>
</comment>
<dbReference type="GO" id="GO:0005737">
    <property type="term" value="C:cytoplasm"/>
    <property type="evidence" value="ECO:0007669"/>
    <property type="project" value="UniProtKB-SubCell"/>
</dbReference>
<dbReference type="InterPro" id="IPR029063">
    <property type="entry name" value="SAM-dependent_MTases_sf"/>
</dbReference>
<feature type="binding site" evidence="6">
    <location>
        <position position="186"/>
    </location>
    <ligand>
        <name>S-adenosyl-L-methionine</name>
        <dbReference type="ChEBI" id="CHEBI:59789"/>
    </ligand>
</feature>
<keyword evidence="7" id="KW-0687">Ribonucleoprotein</keyword>
<evidence type="ECO:0000256" key="3">
    <source>
        <dbReference type="ARBA" id="ARBA00022603"/>
    </source>
</evidence>
<dbReference type="InterPro" id="IPR004498">
    <property type="entry name" value="Ribosomal_PrmA_MeTrfase"/>
</dbReference>
<dbReference type="Proteomes" id="UP000095662">
    <property type="component" value="Unassembled WGS sequence"/>
</dbReference>
<evidence type="ECO:0000313" key="8">
    <source>
        <dbReference type="Proteomes" id="UP000095662"/>
    </source>
</evidence>
<evidence type="ECO:0000256" key="4">
    <source>
        <dbReference type="ARBA" id="ARBA00022679"/>
    </source>
</evidence>
<dbReference type="CDD" id="cd02440">
    <property type="entry name" value="AdoMet_MTases"/>
    <property type="match status" value="1"/>
</dbReference>
<gene>
    <name evidence="6 7" type="primary">prmA</name>
    <name evidence="7" type="ORF">ERS852540_02407</name>
</gene>
<keyword evidence="5 6" id="KW-0949">S-adenosyl-L-methionine</keyword>
<dbReference type="STRING" id="39492.ERS852540_02407"/>
<dbReference type="PIRSF" id="PIRSF000401">
    <property type="entry name" value="RPL11_MTase"/>
    <property type="match status" value="1"/>
</dbReference>
<comment type="similarity">
    <text evidence="1 6">Belongs to the methyltransferase superfamily. PrmA family.</text>
</comment>
<comment type="catalytic activity">
    <reaction evidence="6">
        <text>L-lysyl-[protein] + 3 S-adenosyl-L-methionine = N(6),N(6),N(6)-trimethyl-L-lysyl-[protein] + 3 S-adenosyl-L-homocysteine + 3 H(+)</text>
        <dbReference type="Rhea" id="RHEA:54192"/>
        <dbReference type="Rhea" id="RHEA-COMP:9752"/>
        <dbReference type="Rhea" id="RHEA-COMP:13826"/>
        <dbReference type="ChEBI" id="CHEBI:15378"/>
        <dbReference type="ChEBI" id="CHEBI:29969"/>
        <dbReference type="ChEBI" id="CHEBI:57856"/>
        <dbReference type="ChEBI" id="CHEBI:59789"/>
        <dbReference type="ChEBI" id="CHEBI:61961"/>
    </reaction>
</comment>
<dbReference type="InterPro" id="IPR050078">
    <property type="entry name" value="Ribosomal_L11_MeTrfase_PrmA"/>
</dbReference>
<dbReference type="EC" id="2.1.1.-" evidence="6"/>
<keyword evidence="4 6" id="KW-0808">Transferase</keyword>
<dbReference type="GO" id="GO:0005840">
    <property type="term" value="C:ribosome"/>
    <property type="evidence" value="ECO:0007669"/>
    <property type="project" value="UniProtKB-KW"/>
</dbReference>
<dbReference type="AlphaFoldDB" id="A0A174ZWU2"/>
<comment type="function">
    <text evidence="6">Methylates ribosomal protein L11.</text>
</comment>